<sequence length="333" mass="35363">MKQTAKCTIAASLVMLAGSASASDDAPSLQLDTRAITVSGLSSGGYMATQFHLANSDKVVGAAMLASGPYYCAQNNIATALGQCVDKVNPPIDVKALSAKAEELATAGKIPALDNLRGDKVWLLHGNADTRVNQAVSDALYQQYKQWIPAAQLTYVNDKAFAHVFPTEAEGGSCLDSAAPYIGKCGYDAAGTLLTALLGELNAPDDVITGEVIGFDQHAIAGDNASTLAEEGYAFIPQSCSEGAQCRVHVSFHGCNQYADAVDMAYVEKTGLNRWADDNNLVVVYPQTRKSLIMPMNPQGCWDWWGYTSAAYVTSEGPQIKAVNAFIDFLATR</sequence>
<dbReference type="EMBL" id="JAQQXP010000001">
    <property type="protein sequence ID" value="MDC8831721.1"/>
    <property type="molecule type" value="Genomic_DNA"/>
</dbReference>
<dbReference type="PANTHER" id="PTHR42972">
    <property type="entry name" value="TOL-PAL SYSTEM PROTEIN TOLB"/>
    <property type="match status" value="1"/>
</dbReference>
<dbReference type="SUPFAM" id="SSF53474">
    <property type="entry name" value="alpha/beta-Hydrolases"/>
    <property type="match status" value="1"/>
</dbReference>
<dbReference type="RefSeq" id="WP_273641187.1">
    <property type="nucleotide sequence ID" value="NZ_JAQQXP010000001.1"/>
</dbReference>
<protein>
    <submittedName>
        <fullName evidence="2">PHB depolymerase family esterase</fullName>
    </submittedName>
</protein>
<dbReference type="PANTHER" id="PTHR42972:SF8">
    <property type="entry name" value="POLYHYDROXYBUTYRATE DEPOLYMERASE"/>
    <property type="match status" value="1"/>
</dbReference>
<dbReference type="InterPro" id="IPR029058">
    <property type="entry name" value="AB_hydrolase_fold"/>
</dbReference>
<evidence type="ECO:0000256" key="1">
    <source>
        <dbReference type="SAM" id="SignalP"/>
    </source>
</evidence>
<organism evidence="2 3">
    <name type="scientific">Alteromonas gilva</name>
    <dbReference type="NCBI Taxonomy" id="2987522"/>
    <lineage>
        <taxon>Bacteria</taxon>
        <taxon>Pseudomonadati</taxon>
        <taxon>Pseudomonadota</taxon>
        <taxon>Gammaproteobacteria</taxon>
        <taxon>Alteromonadales</taxon>
        <taxon>Alteromonadaceae</taxon>
        <taxon>Alteromonas/Salinimonas group</taxon>
        <taxon>Alteromonas</taxon>
    </lineage>
</organism>
<proteinExistence type="predicted"/>
<keyword evidence="3" id="KW-1185">Reference proteome</keyword>
<name>A0ABT5L3W1_9ALTE</name>
<evidence type="ECO:0000313" key="2">
    <source>
        <dbReference type="EMBL" id="MDC8831721.1"/>
    </source>
</evidence>
<comment type="caution">
    <text evidence="2">The sequence shown here is derived from an EMBL/GenBank/DDBJ whole genome shotgun (WGS) entry which is preliminary data.</text>
</comment>
<dbReference type="Gene3D" id="3.40.50.1820">
    <property type="entry name" value="alpha/beta hydrolase"/>
    <property type="match status" value="2"/>
</dbReference>
<evidence type="ECO:0000313" key="3">
    <source>
        <dbReference type="Proteomes" id="UP001218788"/>
    </source>
</evidence>
<dbReference type="Proteomes" id="UP001218788">
    <property type="component" value="Unassembled WGS sequence"/>
</dbReference>
<reference evidence="2 3" key="1">
    <citation type="submission" date="2022-10" db="EMBL/GenBank/DDBJ databases">
        <title>Alteromonas sp. chi3 Genome sequencing.</title>
        <authorList>
            <person name="Park S."/>
        </authorList>
    </citation>
    <scope>NUCLEOTIDE SEQUENCE [LARGE SCALE GENOMIC DNA]</scope>
    <source>
        <strain evidence="3">chi3</strain>
    </source>
</reference>
<keyword evidence="1" id="KW-0732">Signal</keyword>
<feature type="signal peptide" evidence="1">
    <location>
        <begin position="1"/>
        <end position="22"/>
    </location>
</feature>
<accession>A0ABT5L3W1</accession>
<feature type="chain" id="PRO_5045997343" evidence="1">
    <location>
        <begin position="23"/>
        <end position="333"/>
    </location>
</feature>
<gene>
    <name evidence="2" type="ORF">OIK42_13225</name>
</gene>